<dbReference type="AlphaFoldDB" id="A0A930YJ52"/>
<organism evidence="1 2">
    <name type="scientific">Nocardioides islandensis</name>
    <dbReference type="NCBI Taxonomy" id="433663"/>
    <lineage>
        <taxon>Bacteria</taxon>
        <taxon>Bacillati</taxon>
        <taxon>Actinomycetota</taxon>
        <taxon>Actinomycetes</taxon>
        <taxon>Propionibacteriales</taxon>
        <taxon>Nocardioidaceae</taxon>
        <taxon>Nocardioides</taxon>
    </lineage>
</organism>
<gene>
    <name evidence="1" type="ORF">ISU07_04425</name>
</gene>
<evidence type="ECO:0008006" key="3">
    <source>
        <dbReference type="Google" id="ProtNLM"/>
    </source>
</evidence>
<dbReference type="RefSeq" id="WP_194705486.1">
    <property type="nucleotide sequence ID" value="NZ_JADKPN010000001.1"/>
</dbReference>
<proteinExistence type="predicted"/>
<keyword evidence="2" id="KW-1185">Reference proteome</keyword>
<dbReference type="EMBL" id="JADKPN010000001">
    <property type="protein sequence ID" value="MBF4762360.1"/>
    <property type="molecule type" value="Genomic_DNA"/>
</dbReference>
<comment type="caution">
    <text evidence="1">The sequence shown here is derived from an EMBL/GenBank/DDBJ whole genome shotgun (WGS) entry which is preliminary data.</text>
</comment>
<protein>
    <recommendedName>
        <fullName evidence="3">DUF559 domain-containing protein</fullName>
    </recommendedName>
</protein>
<dbReference type="Gene3D" id="3.40.960.10">
    <property type="entry name" value="VSR Endonuclease"/>
    <property type="match status" value="1"/>
</dbReference>
<dbReference type="Proteomes" id="UP000640489">
    <property type="component" value="Unassembled WGS sequence"/>
</dbReference>
<evidence type="ECO:0000313" key="2">
    <source>
        <dbReference type="Proteomes" id="UP000640489"/>
    </source>
</evidence>
<reference evidence="1" key="1">
    <citation type="submission" date="2020-11" db="EMBL/GenBank/DDBJ databases">
        <title>Nocardioides sp. nov., isolated from Soil of Cynanchum wilfordii Hemsley rhizosphere.</title>
        <authorList>
            <person name="Lee J.-S."/>
            <person name="Suh M.K."/>
            <person name="Kim J.-S."/>
        </authorList>
    </citation>
    <scope>NUCLEOTIDE SEQUENCE</scope>
    <source>
        <strain evidence="1">KCTC 19275</strain>
    </source>
</reference>
<accession>A0A930YJ52</accession>
<name>A0A930YJ52_9ACTN</name>
<evidence type="ECO:0000313" key="1">
    <source>
        <dbReference type="EMBL" id="MBF4762360.1"/>
    </source>
</evidence>
<sequence length="306" mass="34886">MGLMKPPDPTEPFTTATWLESGKTFDELRRKDFQRVFHSVWILRNAIDADTRIKAALALHPASAIASHFSAGRLHDFPLPEHCFEHVMVFAHEDRRYRPEIKSHVATRRRPTVKIRGVVTSDLVSTFVDLAGYLGLVDLVCIGDWMVRHRPITPEQLVQACLSSEEHHAGAAAYAAGFVRAGVDSPMESRLRMLIVLGGLPEPDVNHIVRNLDGSWRRRYGLWYPEAQLVVEYDGRQHAEDTAQWETDLDRREEFDDEGIRVLVVTASGIFRQPRRTLERVRRQLVLRGFGSVPPISDAWEQYFAA</sequence>